<feature type="domain" description="HD/PDEase" evidence="4">
    <location>
        <begin position="679"/>
        <end position="800"/>
    </location>
</feature>
<keyword evidence="3" id="KW-0326">Glycosidase</keyword>
<dbReference type="InterPro" id="IPR001547">
    <property type="entry name" value="Glyco_hydro_5"/>
</dbReference>
<dbReference type="SUPFAM" id="SSF109604">
    <property type="entry name" value="HD-domain/PDEase-like"/>
    <property type="match status" value="1"/>
</dbReference>
<organism evidence="5 6">
    <name type="scientific">Striga hermonthica</name>
    <name type="common">Purple witchweed</name>
    <name type="synonym">Buchnera hermonthica</name>
    <dbReference type="NCBI Taxonomy" id="68872"/>
    <lineage>
        <taxon>Eukaryota</taxon>
        <taxon>Viridiplantae</taxon>
        <taxon>Streptophyta</taxon>
        <taxon>Embryophyta</taxon>
        <taxon>Tracheophyta</taxon>
        <taxon>Spermatophyta</taxon>
        <taxon>Magnoliopsida</taxon>
        <taxon>eudicotyledons</taxon>
        <taxon>Gunneridae</taxon>
        <taxon>Pentapetalae</taxon>
        <taxon>asterids</taxon>
        <taxon>lamiids</taxon>
        <taxon>Lamiales</taxon>
        <taxon>Orobanchaceae</taxon>
        <taxon>Buchnereae</taxon>
        <taxon>Striga</taxon>
    </lineage>
</organism>
<dbReference type="EMBL" id="CACSLK010009714">
    <property type="protein sequence ID" value="CAA0812124.1"/>
    <property type="molecule type" value="Genomic_DNA"/>
</dbReference>
<comment type="similarity">
    <text evidence="1">Belongs to the glycosyl hydrolase 5 (cellulase A) family.</text>
</comment>
<comment type="caution">
    <text evidence="5">The sequence shown here is derived from an EMBL/GenBank/DDBJ whole genome shotgun (WGS) entry which is preliminary data.</text>
</comment>
<dbReference type="SUPFAM" id="SSF51445">
    <property type="entry name" value="(Trans)glycosidases"/>
    <property type="match status" value="1"/>
</dbReference>
<dbReference type="InterPro" id="IPR017853">
    <property type="entry name" value="GH"/>
</dbReference>
<dbReference type="PANTHER" id="PTHR31263:SF68">
    <property type="entry name" value="GLYCOSIDE HYDROLASE FAMILY 5 DOMAIN-CONTAINING PROTEIN"/>
    <property type="match status" value="1"/>
</dbReference>
<dbReference type="GO" id="GO:0004553">
    <property type="term" value="F:hydrolase activity, hydrolyzing O-glycosyl compounds"/>
    <property type="evidence" value="ECO:0007669"/>
    <property type="project" value="InterPro"/>
</dbReference>
<gene>
    <name evidence="5" type="ORF">SHERM_12940</name>
</gene>
<dbReference type="Gene3D" id="3.20.20.80">
    <property type="entry name" value="Glycosidases"/>
    <property type="match status" value="1"/>
</dbReference>
<dbReference type="CDD" id="cd00077">
    <property type="entry name" value="HDc"/>
    <property type="match status" value="1"/>
</dbReference>
<dbReference type="AlphaFoldDB" id="A0A9N7MPG9"/>
<dbReference type="InterPro" id="IPR003607">
    <property type="entry name" value="HD/PDEase_dom"/>
</dbReference>
<dbReference type="Gene3D" id="1.20.58.1910">
    <property type="match status" value="1"/>
</dbReference>
<accession>A0A9N7MPG9</accession>
<dbReference type="SMART" id="SM00471">
    <property type="entry name" value="HDc"/>
    <property type="match status" value="1"/>
</dbReference>
<evidence type="ECO:0000313" key="6">
    <source>
        <dbReference type="Proteomes" id="UP001153555"/>
    </source>
</evidence>
<evidence type="ECO:0000256" key="3">
    <source>
        <dbReference type="ARBA" id="ARBA00023295"/>
    </source>
</evidence>
<dbReference type="PANTHER" id="PTHR31263">
    <property type="entry name" value="CELLULASE FAMILY PROTEIN (AFU_ORTHOLOGUE AFUA_5G14560)"/>
    <property type="match status" value="1"/>
</dbReference>
<reference evidence="5" key="1">
    <citation type="submission" date="2019-12" db="EMBL/GenBank/DDBJ databases">
        <authorList>
            <person name="Scholes J."/>
        </authorList>
    </citation>
    <scope>NUCLEOTIDE SEQUENCE</scope>
</reference>
<keyword evidence="2 5" id="KW-0378">Hydrolase</keyword>
<proteinExistence type="inferred from homology"/>
<evidence type="ECO:0000256" key="1">
    <source>
        <dbReference type="ARBA" id="ARBA00005641"/>
    </source>
</evidence>
<dbReference type="OrthoDB" id="442731at2759"/>
<keyword evidence="6" id="KW-1185">Reference proteome</keyword>
<dbReference type="Proteomes" id="UP001153555">
    <property type="component" value="Unassembled WGS sequence"/>
</dbReference>
<name>A0A9N7MPG9_STRHE</name>
<protein>
    <submittedName>
        <fullName evidence="5">Cellulase (Glycosyl hydrolase family 5) protein</fullName>
    </submittedName>
</protein>
<dbReference type="GO" id="GO:0000272">
    <property type="term" value="P:polysaccharide catabolic process"/>
    <property type="evidence" value="ECO:0007669"/>
    <property type="project" value="InterPro"/>
</dbReference>
<dbReference type="Pfam" id="PF00150">
    <property type="entry name" value="Cellulase"/>
    <property type="match status" value="1"/>
</dbReference>
<sequence>MEKKMGGITAEVIILVIFLEILSFSNSAPLSTSSRWIVDRATGGRVKLACANWVSHLQPMIAEGLEKKPLAQIARQIAGNGFNCVRFTWATYAFTRPDYYGLTVSQSLNKYNLTAAKAGIEGNNPWAMGLKVVELHQAVVNELGKNNLMVVLDNHVSLPGWCCGSDDGNGFFGDPNFDPNEWLQGLAAVARTYKGNQAVVGMSMRNELRGSRQNEADWYKYMQAGANTIHTENPDFLVIVSGLSFDTNLGFLKNKPIDVKFNDKLVFEAHWYTFGIPDDQWTTQTNSLCARVTKTARDNHLFLTSGDNPFPLFLSEFGIDQRGQKEAENRYISCLLAEVAEKDLDWALWTFQGSYILREGKRNLEEVYGIMDLNWDRPRNPGFVDRLQIMRQMNQDPNSKKPTKYVIFHPQSGQCVQIGKDSNNLLLANCKSADRWDQHRDGGPIKLAGKSRWLAAEGDGGAASLSNNCSTSWKLVSSSGLHLAAEIGGGNYVCLEKKDSGPTVVTNKCLCVGDDLADLPTCNDNPQSIVFRWPILEALEASSFRPKNHIAAQNDRGATEAWVEFSKPPALRRRSISDHRTQPTSGKSNLLSLLMLQRVLHHGPSRDLLSRAVVLPHHYIYCRKSFLKSNHFQVATAADSHLQASSVLRGNANKRERMVKSEIIARAEELVKSAMGGNDASHDAAHAFRVRDLALSLAREEGFSTSPDSILTVELAALLHDIGDYKYMRDPSEGQIVEDFLVKEGVNETIRSRILGIIKRMGFKEEAAGVTWSTQYPELGVVQDADRLDAIGAIGIARCFTFGGSRNSMLYDPNIKPRSDLSKEKYMSKEEQTTVNHFHEKLLKLKELMKTKAGQKRAERRHKFMEGFLEEFYQEWDGRA</sequence>
<dbReference type="Pfam" id="PF01966">
    <property type="entry name" value="HD"/>
    <property type="match status" value="1"/>
</dbReference>
<dbReference type="InterPro" id="IPR006674">
    <property type="entry name" value="HD_domain"/>
</dbReference>
<evidence type="ECO:0000313" key="5">
    <source>
        <dbReference type="EMBL" id="CAA0812124.1"/>
    </source>
</evidence>
<evidence type="ECO:0000256" key="2">
    <source>
        <dbReference type="ARBA" id="ARBA00022801"/>
    </source>
</evidence>
<dbReference type="Gene3D" id="1.10.472.50">
    <property type="entry name" value="HD-domain/PDEase-like"/>
    <property type="match status" value="1"/>
</dbReference>
<evidence type="ECO:0000259" key="4">
    <source>
        <dbReference type="SMART" id="SM00471"/>
    </source>
</evidence>